<evidence type="ECO:0000313" key="3">
    <source>
        <dbReference type="EMBL" id="KAK5699916.1"/>
    </source>
</evidence>
<dbReference type="GO" id="GO:0006511">
    <property type="term" value="P:ubiquitin-dependent protein catabolic process"/>
    <property type="evidence" value="ECO:0007669"/>
    <property type="project" value="InterPro"/>
</dbReference>
<dbReference type="GO" id="GO:0031625">
    <property type="term" value="F:ubiquitin protein ligase binding"/>
    <property type="evidence" value="ECO:0007669"/>
    <property type="project" value="InterPro"/>
</dbReference>
<dbReference type="SUPFAM" id="SSF75632">
    <property type="entry name" value="Cullin homology domain"/>
    <property type="match status" value="1"/>
</dbReference>
<accession>A0AAN7W7L4</accession>
<reference evidence="3" key="1">
    <citation type="submission" date="2023-08" db="EMBL/GenBank/DDBJ databases">
        <title>Black Yeasts Isolated from many extreme environments.</title>
        <authorList>
            <person name="Coleine C."/>
            <person name="Stajich J.E."/>
            <person name="Selbmann L."/>
        </authorList>
    </citation>
    <scope>NUCLEOTIDE SEQUENCE</scope>
    <source>
        <strain evidence="3">CCFEE 5810</strain>
    </source>
</reference>
<evidence type="ECO:0000256" key="1">
    <source>
        <dbReference type="PROSITE-ProRule" id="PRU00330"/>
    </source>
</evidence>
<dbReference type="GO" id="GO:0005680">
    <property type="term" value="C:anaphase-promoting complex"/>
    <property type="evidence" value="ECO:0007669"/>
    <property type="project" value="TreeGrafter"/>
</dbReference>
<protein>
    <recommendedName>
        <fullName evidence="2">Cullin family profile domain-containing protein</fullName>
    </recommendedName>
</protein>
<dbReference type="Pfam" id="PF25773">
    <property type="entry name" value="TPR_ANAPC2"/>
    <property type="match status" value="1"/>
</dbReference>
<comment type="similarity">
    <text evidence="1">Belongs to the cullin family.</text>
</comment>
<dbReference type="Proteomes" id="UP001310594">
    <property type="component" value="Unassembled WGS sequence"/>
</dbReference>
<dbReference type="InterPro" id="IPR016158">
    <property type="entry name" value="Cullin_homology"/>
</dbReference>
<dbReference type="GO" id="GO:0070979">
    <property type="term" value="P:protein K11-linked ubiquitination"/>
    <property type="evidence" value="ECO:0007669"/>
    <property type="project" value="TreeGrafter"/>
</dbReference>
<dbReference type="Gene3D" id="3.30.230.130">
    <property type="entry name" value="Cullin, Chain C, Domain 2"/>
    <property type="match status" value="1"/>
</dbReference>
<organism evidence="3 4">
    <name type="scientific">Elasticomyces elasticus</name>
    <dbReference type="NCBI Taxonomy" id="574655"/>
    <lineage>
        <taxon>Eukaryota</taxon>
        <taxon>Fungi</taxon>
        <taxon>Dikarya</taxon>
        <taxon>Ascomycota</taxon>
        <taxon>Pezizomycotina</taxon>
        <taxon>Dothideomycetes</taxon>
        <taxon>Dothideomycetidae</taxon>
        <taxon>Mycosphaerellales</taxon>
        <taxon>Teratosphaeriaceae</taxon>
        <taxon>Elasticomyces</taxon>
    </lineage>
</organism>
<sequence length="899" mass="101516">MAATAGGPNRRDIFASVFPPSNFTTPTPENTPSIGVLASPGRPFGGFHAPPPVVDETVRLSRAWSTATRFLSLPSEQPGQEQIGRDVQDAMHLICKDSRTRKDLLAWYANETGTWFRRNMLNKLSPWHEPVPRSEAKALLLQTVELLEDAQGHCIMWLLALRDDTMDEDRSKLFEAFQQNVTERLHFQYLQSLPLSRVQDTMAAVFLQEMKASLVTNSNPQTCLNLNECYCNVNMDDLPLEQFYVVGLGGALAERAFAQAMHIFLNTTAINRRCFQVDWARRGSAMQMLHNWVQTHLRPFVRDSLRYLTGNQLLVISESEHKLAETAVTNLGRQRTDSIFDYIKTWPDSTGALLDIKHYLTLSTNTQSQSKAHVCDSFIKQAATRLLHAGASTVEILSIYANVIHAFRLLDARGVMLEKVAHPIRYYLRHRDDTVAIIAASFLADVGPDRAVPDADAEKICVDIIDEVASSQLTGREHRMLRYDDMAWMPDPIDAGPDYKASKSEDVLAYILGLFDAEDFIKEVTSVLAQHLLQATDPEYTKEIRLVELFKSRLDATKLQAAEVMLKDVHDSINLNRRMNLAERQANAVPPTPRDVQAAVPEEGITLQALWSKFEGVMNPAQFHATLKLVATKRQDLYFAKRTRLPPEPVTPSAPVRLRKDGMDFRVQVLSSFFWPQMRANDFELPKGFAEREQAFQDRFSQLGNQRKLHFRHALAHVDVKLELEDRFVFERDVPVWRASVVEAFGGQVGPADEKVYLTAGNLEDALDMEEELVLDALAFWMGRRVLFQPEPGQYAVLERLDMDTGTMSQQAAQVEEISAVKTQDAMLRESAPMFETFIANMLRNGGPKAIEGMMGITGMLKMVLPLFTYGEEETKWLLEEMEERGEVVRNGALWAVSG</sequence>
<evidence type="ECO:0000313" key="4">
    <source>
        <dbReference type="Proteomes" id="UP001310594"/>
    </source>
</evidence>
<evidence type="ECO:0000259" key="2">
    <source>
        <dbReference type="PROSITE" id="PS50069"/>
    </source>
</evidence>
<gene>
    <name evidence="3" type="ORF">LTR97_006050</name>
</gene>
<name>A0AAN7W7L4_9PEZI</name>
<dbReference type="InterPro" id="IPR044554">
    <property type="entry name" value="ANAPC2"/>
</dbReference>
<dbReference type="InterPro" id="IPR057975">
    <property type="entry name" value="TPR_ANAPC2"/>
</dbReference>
<dbReference type="EMBL" id="JAVRQU010000008">
    <property type="protein sequence ID" value="KAK5699916.1"/>
    <property type="molecule type" value="Genomic_DNA"/>
</dbReference>
<dbReference type="AlphaFoldDB" id="A0AAN7W7L4"/>
<comment type="caution">
    <text evidence="3">The sequence shown here is derived from an EMBL/GenBank/DDBJ whole genome shotgun (WGS) entry which is preliminary data.</text>
</comment>
<proteinExistence type="inferred from homology"/>
<feature type="domain" description="Cullin family profile" evidence="2">
    <location>
        <begin position="505"/>
        <end position="782"/>
    </location>
</feature>
<dbReference type="PROSITE" id="PS50069">
    <property type="entry name" value="CULLIN_2"/>
    <property type="match status" value="1"/>
</dbReference>
<dbReference type="PANTHER" id="PTHR45957">
    <property type="entry name" value="ANAPHASE-PROMOTING COMPLEX SUBUNIT 2"/>
    <property type="match status" value="1"/>
</dbReference>
<dbReference type="InterPro" id="IPR036317">
    <property type="entry name" value="Cullin_homology_sf"/>
</dbReference>
<dbReference type="GO" id="GO:0007091">
    <property type="term" value="P:metaphase/anaphase transition of mitotic cell cycle"/>
    <property type="evidence" value="ECO:0007669"/>
    <property type="project" value="TreeGrafter"/>
</dbReference>
<dbReference type="PANTHER" id="PTHR45957:SF1">
    <property type="entry name" value="ANAPHASE-PROMOTING COMPLEX SUBUNIT 2"/>
    <property type="match status" value="1"/>
</dbReference>